<reference evidence="2" key="2">
    <citation type="submission" date="2020-05" db="UniProtKB">
        <authorList>
            <consortium name="EnsemblMetazoa"/>
        </authorList>
    </citation>
    <scope>IDENTIFICATION</scope>
    <source>
        <strain evidence="2">IAEA</strain>
    </source>
</reference>
<reference evidence="3" key="1">
    <citation type="submission" date="2015-01" db="EMBL/GenBank/DDBJ databases">
        <authorList>
            <person name="Aksoy S."/>
            <person name="Warren W."/>
            <person name="Wilson R.K."/>
        </authorList>
    </citation>
    <scope>NUCLEOTIDE SEQUENCE [LARGE SCALE GENOMIC DNA]</scope>
    <source>
        <strain evidence="3">IAEA</strain>
    </source>
</reference>
<sequence>MLMSVEGKISMHVLHIGLFVCVSVAAVLVVSSYSCALSTLRLTAVLMLPNDDGIHDQHSSVPFLWMMVNLR</sequence>
<protein>
    <submittedName>
        <fullName evidence="2">Uncharacterized protein</fullName>
    </submittedName>
</protein>
<keyword evidence="3" id="KW-1185">Reference proteome</keyword>
<evidence type="ECO:0000313" key="3">
    <source>
        <dbReference type="Proteomes" id="UP000092460"/>
    </source>
</evidence>
<dbReference type="VEuPathDB" id="VectorBase:GPPI015727"/>
<name>A0A1B0B1G5_9MUSC</name>
<keyword evidence="1" id="KW-0472">Membrane</keyword>
<keyword evidence="1" id="KW-1133">Transmembrane helix</keyword>
<keyword evidence="1" id="KW-0812">Transmembrane</keyword>
<dbReference type="EnsemblMetazoa" id="GPPI015727-RA">
    <property type="protein sequence ID" value="GPPI015727-PA"/>
    <property type="gene ID" value="GPPI015727"/>
</dbReference>
<dbReference type="EMBL" id="JXJN01007129">
    <property type="status" value="NOT_ANNOTATED_CDS"/>
    <property type="molecule type" value="Genomic_DNA"/>
</dbReference>
<organism evidence="2 3">
    <name type="scientific">Glossina palpalis gambiensis</name>
    <dbReference type="NCBI Taxonomy" id="67801"/>
    <lineage>
        <taxon>Eukaryota</taxon>
        <taxon>Metazoa</taxon>
        <taxon>Ecdysozoa</taxon>
        <taxon>Arthropoda</taxon>
        <taxon>Hexapoda</taxon>
        <taxon>Insecta</taxon>
        <taxon>Pterygota</taxon>
        <taxon>Neoptera</taxon>
        <taxon>Endopterygota</taxon>
        <taxon>Diptera</taxon>
        <taxon>Brachycera</taxon>
        <taxon>Muscomorpha</taxon>
        <taxon>Hippoboscoidea</taxon>
        <taxon>Glossinidae</taxon>
        <taxon>Glossina</taxon>
    </lineage>
</organism>
<dbReference type="AlphaFoldDB" id="A0A1B0B1G5"/>
<proteinExistence type="predicted"/>
<feature type="transmembrane region" description="Helical" evidence="1">
    <location>
        <begin position="12"/>
        <end position="33"/>
    </location>
</feature>
<accession>A0A1B0B1G5</accession>
<evidence type="ECO:0000313" key="2">
    <source>
        <dbReference type="EnsemblMetazoa" id="GPPI015727-PA"/>
    </source>
</evidence>
<dbReference type="Proteomes" id="UP000092460">
    <property type="component" value="Unassembled WGS sequence"/>
</dbReference>
<evidence type="ECO:0000256" key="1">
    <source>
        <dbReference type="SAM" id="Phobius"/>
    </source>
</evidence>